<evidence type="ECO:0000256" key="6">
    <source>
        <dbReference type="ARBA" id="ARBA00023239"/>
    </source>
</evidence>
<dbReference type="Gene3D" id="3.20.20.70">
    <property type="entry name" value="Aldolase class I"/>
    <property type="match status" value="1"/>
</dbReference>
<dbReference type="GO" id="GO:0004655">
    <property type="term" value="F:porphobilinogen synthase activity"/>
    <property type="evidence" value="ECO:0007669"/>
    <property type="project" value="UniProtKB-EC"/>
</dbReference>
<feature type="active site" description="Schiff-base intermediate with substrate" evidence="9">
    <location>
        <position position="248"/>
    </location>
</feature>
<dbReference type="EMBL" id="QWLA01000011">
    <property type="protein sequence ID" value="RIH88358.1"/>
    <property type="molecule type" value="Genomic_DNA"/>
</dbReference>
<evidence type="ECO:0000256" key="9">
    <source>
        <dbReference type="PIRSR" id="PIRSR001415-1"/>
    </source>
</evidence>
<dbReference type="AlphaFoldDB" id="A0A399EWF7"/>
<evidence type="ECO:0000256" key="1">
    <source>
        <dbReference type="ARBA" id="ARBA00004694"/>
    </source>
</evidence>
<keyword evidence="11" id="KW-0862">Zinc</keyword>
<gene>
    <name evidence="15" type="primary">hemB</name>
    <name evidence="15" type="ORF">Mrose_00917</name>
</gene>
<dbReference type="SMART" id="SM01004">
    <property type="entry name" value="ALAD"/>
    <property type="match status" value="1"/>
</dbReference>
<comment type="catalytic activity">
    <reaction evidence="8 13">
        <text>2 5-aminolevulinate = porphobilinogen + 2 H2O + H(+)</text>
        <dbReference type="Rhea" id="RHEA:24064"/>
        <dbReference type="ChEBI" id="CHEBI:15377"/>
        <dbReference type="ChEBI" id="CHEBI:15378"/>
        <dbReference type="ChEBI" id="CHEBI:58126"/>
        <dbReference type="ChEBI" id="CHEBI:356416"/>
        <dbReference type="EC" id="4.2.1.24"/>
    </reaction>
</comment>
<dbReference type="PANTHER" id="PTHR11458">
    <property type="entry name" value="DELTA-AMINOLEVULINIC ACID DEHYDRATASE"/>
    <property type="match status" value="1"/>
</dbReference>
<evidence type="ECO:0000256" key="13">
    <source>
        <dbReference type="RuleBase" id="RU000515"/>
    </source>
</evidence>
<keyword evidence="5" id="KW-0350">Heme biosynthesis</keyword>
<keyword evidence="11" id="KW-0479">Metal-binding</keyword>
<dbReference type="GO" id="GO:0005829">
    <property type="term" value="C:cytosol"/>
    <property type="evidence" value="ECO:0007669"/>
    <property type="project" value="TreeGrafter"/>
</dbReference>
<feature type="active site" description="Schiff-base intermediate with substrate" evidence="9">
    <location>
        <position position="195"/>
    </location>
</feature>
<dbReference type="UniPathway" id="UPA00251">
    <property type="reaction ID" value="UER00318"/>
</dbReference>
<comment type="caution">
    <text evidence="15">The sequence shown here is derived from an EMBL/GenBank/DDBJ whole genome shotgun (WGS) entry which is preliminary data.</text>
</comment>
<dbReference type="GO" id="GO:0008270">
    <property type="term" value="F:zinc ion binding"/>
    <property type="evidence" value="ECO:0007669"/>
    <property type="project" value="TreeGrafter"/>
</dbReference>
<feature type="binding site" evidence="11">
    <location>
        <position position="120"/>
    </location>
    <ligand>
        <name>Zn(2+)</name>
        <dbReference type="ChEBI" id="CHEBI:29105"/>
        <note>catalytic</note>
    </ligand>
</feature>
<dbReference type="FunFam" id="3.20.20.70:FF:000019">
    <property type="entry name" value="Delta-aminolevulinic acid dehydratase"/>
    <property type="match status" value="1"/>
</dbReference>
<comment type="similarity">
    <text evidence="2 14">Belongs to the ALAD family.</text>
</comment>
<keyword evidence="12" id="KW-0460">Magnesium</keyword>
<sequence>MPFPAQRMRRLRAGATLRRMVRETQLAPDDFIYPLFVVHGQGVRREIGSMPGVFNLSVDEAVAEAQEVYGLGIPAVILFGLPQHKDPIGLENFAPEGIVQQAIRAIKKAVPELVVITDVCLCEYTDHGHCFVIREGRFDNDATLEILGKVVVSHAQAGADIVAPSGMVDGMIATIRSALDREGFSMTGVMSYAVKYASGFYGPFREAADSAPAFGDRHSYQMDPANAREALREARLDVEEGADVLMVKPGLPYLDVLRRVREAFDLPLAAYNVSGEYSMVKAAALNGWLDERRVVLETLTAFKRAGADLILTYHAKDAACWLREG</sequence>
<protein>
    <recommendedName>
        <fullName evidence="4 13">Delta-aminolevulinic acid dehydratase</fullName>
        <ecNumber evidence="3 13">4.2.1.24</ecNumber>
    </recommendedName>
</protein>
<dbReference type="PIRSF" id="PIRSF001415">
    <property type="entry name" value="Porphbilin_synth"/>
    <property type="match status" value="1"/>
</dbReference>
<comment type="subunit">
    <text evidence="13">Homooctamer.</text>
</comment>
<dbReference type="CDD" id="cd00384">
    <property type="entry name" value="ALAD_PBGS"/>
    <property type="match status" value="1"/>
</dbReference>
<dbReference type="SUPFAM" id="SSF51569">
    <property type="entry name" value="Aldolase"/>
    <property type="match status" value="1"/>
</dbReference>
<evidence type="ECO:0000256" key="5">
    <source>
        <dbReference type="ARBA" id="ARBA00023133"/>
    </source>
</evidence>
<evidence type="ECO:0000256" key="4">
    <source>
        <dbReference type="ARBA" id="ARBA00020771"/>
    </source>
</evidence>
<dbReference type="Proteomes" id="UP000265341">
    <property type="component" value="Unassembled WGS sequence"/>
</dbReference>
<evidence type="ECO:0000256" key="8">
    <source>
        <dbReference type="ARBA" id="ARBA00047651"/>
    </source>
</evidence>
<feature type="binding site" evidence="12">
    <location>
        <position position="233"/>
    </location>
    <ligand>
        <name>Mg(2+)</name>
        <dbReference type="ChEBI" id="CHEBI:18420"/>
    </ligand>
</feature>
<evidence type="ECO:0000256" key="12">
    <source>
        <dbReference type="PIRSR" id="PIRSR001415-5"/>
    </source>
</evidence>
<comment type="pathway">
    <text evidence="1">Porphyrin-containing compound metabolism; protoporphyrin-IX biosynthesis; coproporphyrinogen-III from 5-aminolevulinate: step 1/4.</text>
</comment>
<reference evidence="15 16" key="1">
    <citation type="submission" date="2018-08" db="EMBL/GenBank/DDBJ databases">
        <title>Meiothermus roseus NBRC 110900 genome sequencing project.</title>
        <authorList>
            <person name="Da Costa M.S."/>
            <person name="Albuquerque L."/>
            <person name="Raposo P."/>
            <person name="Froufe H.J.C."/>
            <person name="Barroso C.S."/>
            <person name="Egas C."/>
        </authorList>
    </citation>
    <scope>NUCLEOTIDE SEQUENCE [LARGE SCALE GENOMIC DNA]</scope>
    <source>
        <strain evidence="15 16">NBRC 110900</strain>
    </source>
</reference>
<keyword evidence="7 13" id="KW-0627">Porphyrin biosynthesis</keyword>
<feature type="binding site" evidence="10">
    <location>
        <position position="217"/>
    </location>
    <ligand>
        <name>5-aminolevulinate</name>
        <dbReference type="ChEBI" id="CHEBI:356416"/>
        <label>1</label>
    </ligand>
</feature>
<feature type="binding site" evidence="11">
    <location>
        <position position="130"/>
    </location>
    <ligand>
        <name>Zn(2+)</name>
        <dbReference type="ChEBI" id="CHEBI:29105"/>
        <note>catalytic</note>
    </ligand>
</feature>
<dbReference type="EC" id="4.2.1.24" evidence="3 13"/>
<dbReference type="GO" id="GO:0006782">
    <property type="term" value="P:protoporphyrinogen IX biosynthetic process"/>
    <property type="evidence" value="ECO:0007669"/>
    <property type="project" value="UniProtKB-UniPathway"/>
</dbReference>
<accession>A0A399EWF7</accession>
<evidence type="ECO:0000256" key="11">
    <source>
        <dbReference type="PIRSR" id="PIRSR001415-3"/>
    </source>
</evidence>
<feature type="binding site" evidence="11">
    <location>
        <position position="122"/>
    </location>
    <ligand>
        <name>Zn(2+)</name>
        <dbReference type="ChEBI" id="CHEBI:29105"/>
        <note>catalytic</note>
    </ligand>
</feature>
<evidence type="ECO:0000313" key="15">
    <source>
        <dbReference type="EMBL" id="RIH88358.1"/>
    </source>
</evidence>
<evidence type="ECO:0000256" key="7">
    <source>
        <dbReference type="ARBA" id="ARBA00023244"/>
    </source>
</evidence>
<evidence type="ECO:0000256" key="14">
    <source>
        <dbReference type="RuleBase" id="RU004161"/>
    </source>
</evidence>
<dbReference type="PRINTS" id="PR00144">
    <property type="entry name" value="DALDHYDRTASE"/>
</dbReference>
<feature type="binding site" evidence="10">
    <location>
        <position position="205"/>
    </location>
    <ligand>
        <name>5-aminolevulinate</name>
        <dbReference type="ChEBI" id="CHEBI:356416"/>
        <label>1</label>
    </ligand>
</feature>
<keyword evidence="16" id="KW-1185">Reference proteome</keyword>
<feature type="binding site" evidence="10">
    <location>
        <position position="313"/>
    </location>
    <ligand>
        <name>5-aminolevulinate</name>
        <dbReference type="ChEBI" id="CHEBI:356416"/>
        <label>2</label>
    </ligand>
</feature>
<proteinExistence type="inferred from homology"/>
<organism evidence="15 16">
    <name type="scientific">Calidithermus roseus</name>
    <dbReference type="NCBI Taxonomy" id="1644118"/>
    <lineage>
        <taxon>Bacteria</taxon>
        <taxon>Thermotogati</taxon>
        <taxon>Deinococcota</taxon>
        <taxon>Deinococci</taxon>
        <taxon>Thermales</taxon>
        <taxon>Thermaceae</taxon>
        <taxon>Calidithermus</taxon>
    </lineage>
</organism>
<dbReference type="PROSITE" id="PS00169">
    <property type="entry name" value="D_ALA_DEHYDRATASE"/>
    <property type="match status" value="1"/>
</dbReference>
<keyword evidence="6 13" id="KW-0456">Lyase</keyword>
<dbReference type="NCBIfam" id="NF006762">
    <property type="entry name" value="PRK09283.1"/>
    <property type="match status" value="1"/>
</dbReference>
<dbReference type="InterPro" id="IPR013785">
    <property type="entry name" value="Aldolase_TIM"/>
</dbReference>
<evidence type="ECO:0000256" key="2">
    <source>
        <dbReference type="ARBA" id="ARBA00008055"/>
    </source>
</evidence>
<dbReference type="OrthoDB" id="9805001at2"/>
<dbReference type="InterPro" id="IPR001731">
    <property type="entry name" value="ALAD"/>
</dbReference>
<dbReference type="Pfam" id="PF00490">
    <property type="entry name" value="ALAD"/>
    <property type="match status" value="1"/>
</dbReference>
<evidence type="ECO:0000313" key="16">
    <source>
        <dbReference type="Proteomes" id="UP000265341"/>
    </source>
</evidence>
<feature type="binding site" evidence="10">
    <location>
        <position position="274"/>
    </location>
    <ligand>
        <name>5-aminolevulinate</name>
        <dbReference type="ChEBI" id="CHEBI:356416"/>
        <label>2</label>
    </ligand>
</feature>
<evidence type="ECO:0000256" key="3">
    <source>
        <dbReference type="ARBA" id="ARBA00012053"/>
    </source>
</evidence>
<dbReference type="InterPro" id="IPR030656">
    <property type="entry name" value="ALAD_AS"/>
</dbReference>
<evidence type="ECO:0000256" key="10">
    <source>
        <dbReference type="PIRSR" id="PIRSR001415-2"/>
    </source>
</evidence>
<dbReference type="RefSeq" id="WP_119276245.1">
    <property type="nucleotide sequence ID" value="NZ_QWLA01000011.1"/>
</dbReference>
<name>A0A399EWF7_9DEIN</name>
<dbReference type="PANTHER" id="PTHR11458:SF0">
    <property type="entry name" value="DELTA-AMINOLEVULINIC ACID DEHYDRATASE"/>
    <property type="match status" value="1"/>
</dbReference>